<dbReference type="Pfam" id="PF02493">
    <property type="entry name" value="MORN"/>
    <property type="match status" value="7"/>
</dbReference>
<sequence length="496" mass="55916">MHLKKSSVPERRFIGEEDSDPNPIHNQSPDKSVYRTAIDTGAGFTVYNHPHDQSHHHLTVDIPISTPHKRSVVTQPSNIAAGVDHFRRRRTRPRLGSVSSFSPSNLLSFISSYRPVIHRFLRKLLRHILRARLICFHLRFLLLLAVPPLYIFFLVINLRIFLRLIFAIIAFSFILSISLKFALPHLPSIRLFVARLLTFIPARFSSSQQSTNQVVWSIGSKPVAENKTNSGSWVQKFGSNDVYEGEFHRGKCSGSGVYHYSMKGKYEGEWIDGKYDGYGVETWAKGSRYRGQYRLGLRHGIGVYTFYTGDVYAGEWSNGQCHGCGVYTSEDGSRYDGEFKWGVKHGLGSYHFRNGDSYAGEYFADKMHGFGVYQFGNGHKYEGAWHEGRRQGLGMYTFRTGETQAGHWEDGILSCASEQTIRPGSSFTISHSKVVDTVEQARKAAEKAHDVVKVEERIKRVVMAANRAANAARVAAVKAVQAQTFHRNVSDLGTIC</sequence>
<name>R0HP10_9BRAS</name>
<reference evidence="5" key="1">
    <citation type="journal article" date="2013" name="Nat. Genet.">
        <title>The Capsella rubella genome and the genomic consequences of rapid mating system evolution.</title>
        <authorList>
            <person name="Slotte T."/>
            <person name="Hazzouri K.M."/>
            <person name="Agren J.A."/>
            <person name="Koenig D."/>
            <person name="Maumus F."/>
            <person name="Guo Y.L."/>
            <person name="Steige K."/>
            <person name="Platts A.E."/>
            <person name="Escobar J.S."/>
            <person name="Newman L.K."/>
            <person name="Wang W."/>
            <person name="Mandakova T."/>
            <person name="Vello E."/>
            <person name="Smith L.M."/>
            <person name="Henz S.R."/>
            <person name="Steffen J."/>
            <person name="Takuno S."/>
            <person name="Brandvain Y."/>
            <person name="Coop G."/>
            <person name="Andolfatto P."/>
            <person name="Hu T.T."/>
            <person name="Blanchette M."/>
            <person name="Clark R.M."/>
            <person name="Quesneville H."/>
            <person name="Nordborg M."/>
            <person name="Gaut B.S."/>
            <person name="Lysak M.A."/>
            <person name="Jenkins J."/>
            <person name="Grimwood J."/>
            <person name="Chapman J."/>
            <person name="Prochnik S."/>
            <person name="Shu S."/>
            <person name="Rokhsar D."/>
            <person name="Schmutz J."/>
            <person name="Weigel D."/>
            <person name="Wright S.I."/>
        </authorList>
    </citation>
    <scope>NUCLEOTIDE SEQUENCE [LARGE SCALE GENOMIC DNA]</scope>
    <source>
        <strain evidence="5">cv. Monte Gargano</strain>
    </source>
</reference>
<dbReference type="PANTHER" id="PTHR23084:SF179">
    <property type="entry name" value="OS10G0565000 PROTEIN"/>
    <property type="match status" value="1"/>
</dbReference>
<dbReference type="SMART" id="SM00698">
    <property type="entry name" value="MORN"/>
    <property type="match status" value="7"/>
</dbReference>
<dbReference type="OrthoDB" id="437960at2759"/>
<keyword evidence="3" id="KW-0812">Transmembrane</keyword>
<keyword evidence="3" id="KW-1133">Transmembrane helix</keyword>
<dbReference type="KEGG" id="crb:17890509"/>
<proteinExistence type="predicted"/>
<dbReference type="SUPFAM" id="SSF82185">
    <property type="entry name" value="Histone H3 K4-specific methyltransferase SET7/9 N-terminal domain"/>
    <property type="match status" value="2"/>
</dbReference>
<dbReference type="Gene3D" id="2.20.110.10">
    <property type="entry name" value="Histone H3 K4-specific methyltransferase SET7/9 N-terminal domain"/>
    <property type="match status" value="4"/>
</dbReference>
<accession>R0HP10</accession>
<evidence type="ECO:0000256" key="1">
    <source>
        <dbReference type="ARBA" id="ARBA00022737"/>
    </source>
</evidence>
<organism evidence="4 5">
    <name type="scientific">Capsella rubella</name>
    <dbReference type="NCBI Taxonomy" id="81985"/>
    <lineage>
        <taxon>Eukaryota</taxon>
        <taxon>Viridiplantae</taxon>
        <taxon>Streptophyta</taxon>
        <taxon>Embryophyta</taxon>
        <taxon>Tracheophyta</taxon>
        <taxon>Spermatophyta</taxon>
        <taxon>Magnoliopsida</taxon>
        <taxon>eudicotyledons</taxon>
        <taxon>Gunneridae</taxon>
        <taxon>Pentapetalae</taxon>
        <taxon>rosids</taxon>
        <taxon>malvids</taxon>
        <taxon>Brassicales</taxon>
        <taxon>Brassicaceae</taxon>
        <taxon>Camelineae</taxon>
        <taxon>Capsella</taxon>
    </lineage>
</organism>
<feature type="transmembrane region" description="Helical" evidence="3">
    <location>
        <begin position="160"/>
        <end position="183"/>
    </location>
</feature>
<dbReference type="Proteomes" id="UP000029121">
    <property type="component" value="Unassembled WGS sequence"/>
</dbReference>
<evidence type="ECO:0000256" key="3">
    <source>
        <dbReference type="SAM" id="Phobius"/>
    </source>
</evidence>
<gene>
    <name evidence="4" type="ORF">CARUB_v10023076mg</name>
</gene>
<keyword evidence="1" id="KW-0677">Repeat</keyword>
<dbReference type="InterPro" id="IPR003409">
    <property type="entry name" value="MORN"/>
</dbReference>
<dbReference type="PANTHER" id="PTHR23084">
    <property type="entry name" value="PHOSPHATIDYLINOSITOL-4-PHOSPHATE 5-KINASE RELATED"/>
    <property type="match status" value="1"/>
</dbReference>
<dbReference type="eggNOG" id="KOG0231">
    <property type="taxonomic scope" value="Eukaryota"/>
</dbReference>
<keyword evidence="3" id="KW-0472">Membrane</keyword>
<dbReference type="AlphaFoldDB" id="R0HP10"/>
<dbReference type="STRING" id="81985.R0HP10"/>
<dbReference type="EMBL" id="KB870808">
    <property type="protein sequence ID" value="EOA26980.1"/>
    <property type="molecule type" value="Genomic_DNA"/>
</dbReference>
<feature type="region of interest" description="Disordered" evidence="2">
    <location>
        <begin position="1"/>
        <end position="30"/>
    </location>
</feature>
<dbReference type="GO" id="GO:0016020">
    <property type="term" value="C:membrane"/>
    <property type="evidence" value="ECO:0007669"/>
    <property type="project" value="UniProtKB-ARBA"/>
</dbReference>
<feature type="transmembrane region" description="Helical" evidence="3">
    <location>
        <begin position="133"/>
        <end position="154"/>
    </location>
</feature>
<protein>
    <submittedName>
        <fullName evidence="4">Uncharacterized protein</fullName>
    </submittedName>
</protein>
<evidence type="ECO:0000256" key="2">
    <source>
        <dbReference type="SAM" id="MobiDB-lite"/>
    </source>
</evidence>
<keyword evidence="5" id="KW-1185">Reference proteome</keyword>
<evidence type="ECO:0000313" key="5">
    <source>
        <dbReference type="Proteomes" id="UP000029121"/>
    </source>
</evidence>
<evidence type="ECO:0000313" key="4">
    <source>
        <dbReference type="EMBL" id="EOA26980.1"/>
    </source>
</evidence>
<dbReference type="FunFam" id="2.20.110.10:FF:000002">
    <property type="entry name" value="Phosphatidylinositol 4-phosphate 5-kinase 8"/>
    <property type="match status" value="2"/>
</dbReference>